<evidence type="ECO:0000313" key="9">
    <source>
        <dbReference type="Proteomes" id="UP000236743"/>
    </source>
</evidence>
<dbReference type="SUPFAM" id="SSF56925">
    <property type="entry name" value="OMPA-like"/>
    <property type="match status" value="1"/>
</dbReference>
<dbReference type="Gene3D" id="2.40.160.20">
    <property type="match status" value="1"/>
</dbReference>
<organism evidence="8 9">
    <name type="scientific">Bosea lathyri</name>
    <dbReference type="NCBI Taxonomy" id="1036778"/>
    <lineage>
        <taxon>Bacteria</taxon>
        <taxon>Pseudomonadati</taxon>
        <taxon>Pseudomonadota</taxon>
        <taxon>Alphaproteobacteria</taxon>
        <taxon>Hyphomicrobiales</taxon>
        <taxon>Boseaceae</taxon>
        <taxon>Bosea</taxon>
    </lineage>
</organism>
<evidence type="ECO:0000256" key="6">
    <source>
        <dbReference type="SAM" id="SignalP"/>
    </source>
</evidence>
<dbReference type="InterPro" id="IPR011250">
    <property type="entry name" value="OMP/PagP_B-barrel"/>
</dbReference>
<name>A0A1H6BGW8_9HYPH</name>
<dbReference type="OrthoDB" id="9815357at2"/>
<gene>
    <name evidence="8" type="ORF">SAMN04488115_107206</name>
</gene>
<dbReference type="RefSeq" id="WP_103873794.1">
    <property type="nucleotide sequence ID" value="NZ_FNUY01000007.1"/>
</dbReference>
<dbReference type="PANTHER" id="PTHR34001">
    <property type="entry name" value="BLL7405 PROTEIN"/>
    <property type="match status" value="1"/>
</dbReference>
<evidence type="ECO:0000259" key="7">
    <source>
        <dbReference type="Pfam" id="PF13505"/>
    </source>
</evidence>
<keyword evidence="9" id="KW-1185">Reference proteome</keyword>
<feature type="chain" id="PRO_5009293719" evidence="6">
    <location>
        <begin position="22"/>
        <end position="242"/>
    </location>
</feature>
<dbReference type="EMBL" id="FNUY01000007">
    <property type="protein sequence ID" value="SEG59605.1"/>
    <property type="molecule type" value="Genomic_DNA"/>
</dbReference>
<feature type="domain" description="Outer membrane protein beta-barrel" evidence="7">
    <location>
        <begin position="39"/>
        <end position="242"/>
    </location>
</feature>
<evidence type="ECO:0000256" key="2">
    <source>
        <dbReference type="ARBA" id="ARBA00022729"/>
    </source>
</evidence>
<comment type="similarity">
    <text evidence="5">Belongs to the Omp25/RopB family.</text>
</comment>
<evidence type="ECO:0000313" key="8">
    <source>
        <dbReference type="EMBL" id="SEG59605.1"/>
    </source>
</evidence>
<keyword evidence="2 6" id="KW-0732">Signal</keyword>
<dbReference type="GO" id="GO:0009279">
    <property type="term" value="C:cell outer membrane"/>
    <property type="evidence" value="ECO:0007669"/>
    <property type="project" value="UniProtKB-SubCell"/>
</dbReference>
<sequence>MRLGLVSTTVLAMCLAGSAFAADLPSRAPPPIVYAPVFTWTGLYVGLNAGVGWGDSGGVIVTGPTAISSGSLGGGGSDGRFVGGAQIGYNWQSGAIVYGLEADIQYVDTGGNLNWGPYSWWGGRGGGDGAYLGTVRARLGYAIDRTLIYITGGLAYGGLNTNPLTGDSTSNAGWTIGGGVEYAFTNNWTFRVEGLYVDTGEGRKTQAFVNPPGGVLPAGVYTATTSGGGGAGLLRVGVNYKF</sequence>
<dbReference type="InterPro" id="IPR051692">
    <property type="entry name" value="OMP-like"/>
</dbReference>
<evidence type="ECO:0000256" key="5">
    <source>
        <dbReference type="ARBA" id="ARBA00038306"/>
    </source>
</evidence>
<accession>A0A1H6BGW8</accession>
<comment type="subcellular location">
    <subcellularLocation>
        <location evidence="1">Cell outer membrane</location>
    </subcellularLocation>
</comment>
<evidence type="ECO:0000256" key="3">
    <source>
        <dbReference type="ARBA" id="ARBA00023136"/>
    </source>
</evidence>
<reference evidence="8 9" key="1">
    <citation type="submission" date="2016-10" db="EMBL/GenBank/DDBJ databases">
        <authorList>
            <person name="de Groot N.N."/>
        </authorList>
    </citation>
    <scope>NUCLEOTIDE SEQUENCE [LARGE SCALE GENOMIC DNA]</scope>
    <source>
        <strain evidence="8 9">DSM 26656</strain>
    </source>
</reference>
<dbReference type="Pfam" id="PF13505">
    <property type="entry name" value="OMP_b-brl"/>
    <property type="match status" value="1"/>
</dbReference>
<keyword evidence="4" id="KW-0998">Cell outer membrane</keyword>
<keyword evidence="3" id="KW-0472">Membrane</keyword>
<protein>
    <submittedName>
        <fullName evidence="8">Outer membrane immunogenic protein</fullName>
    </submittedName>
</protein>
<evidence type="ECO:0000256" key="4">
    <source>
        <dbReference type="ARBA" id="ARBA00023237"/>
    </source>
</evidence>
<dbReference type="AlphaFoldDB" id="A0A1H6BGW8"/>
<feature type="signal peptide" evidence="6">
    <location>
        <begin position="1"/>
        <end position="21"/>
    </location>
</feature>
<evidence type="ECO:0000256" key="1">
    <source>
        <dbReference type="ARBA" id="ARBA00004442"/>
    </source>
</evidence>
<proteinExistence type="inferred from homology"/>
<dbReference type="PANTHER" id="PTHR34001:SF3">
    <property type="entry name" value="BLL7405 PROTEIN"/>
    <property type="match status" value="1"/>
</dbReference>
<dbReference type="InterPro" id="IPR027385">
    <property type="entry name" value="Beta-barrel_OMP"/>
</dbReference>
<dbReference type="Proteomes" id="UP000236743">
    <property type="component" value="Unassembled WGS sequence"/>
</dbReference>